<dbReference type="CDD" id="cd24013">
    <property type="entry name" value="ASKHA_ATPase_BT3980-like"/>
    <property type="match status" value="1"/>
</dbReference>
<sequence length="324" mass="37315">MNSTSIFPEADAGINIKQHHPDDVANSENQLIEVIPTLLVGDNSFDAASIPLCTLCIELDERRIRFCIVRDENMECIWLEDYFFENALTPAEIFERLKRIFSGHLSWSSNNWNNVCVTVNSHAFTLVPNVLFKPESAYEYLSFALGNPVSKHEKVLWHDLPLVHAQNVFSVQELWYDWVVNHFSASTVTFYHLTSALAIGSLVNHVEHQEMRMMSLYFEKDHFTLVVSESQQLLLCNRFKYAQVQELAYIILFTLSQLNILPEEIKVLCYGEIAPTSDSYQELSRFFPNLHMGTRPTTLKYSPQCAEVPGHRYFGLFNTYLISS</sequence>
<name>A0A1G6XIQ0_9BACT</name>
<dbReference type="Proteomes" id="UP000198748">
    <property type="component" value="Unassembled WGS sequence"/>
</dbReference>
<evidence type="ECO:0000313" key="1">
    <source>
        <dbReference type="EMBL" id="SDD77673.1"/>
    </source>
</evidence>
<dbReference type="Gene3D" id="3.30.420.260">
    <property type="match status" value="1"/>
</dbReference>
<gene>
    <name evidence="1" type="ORF">SAMN04487996_102168</name>
</gene>
<protein>
    <recommendedName>
        <fullName evidence="3">DUF3822 family protein</fullName>
    </recommendedName>
</protein>
<organism evidence="1 2">
    <name type="scientific">Dyadobacter soli</name>
    <dbReference type="NCBI Taxonomy" id="659014"/>
    <lineage>
        <taxon>Bacteria</taxon>
        <taxon>Pseudomonadati</taxon>
        <taxon>Bacteroidota</taxon>
        <taxon>Cytophagia</taxon>
        <taxon>Cytophagales</taxon>
        <taxon>Spirosomataceae</taxon>
        <taxon>Dyadobacter</taxon>
    </lineage>
</organism>
<dbReference type="InterPro" id="IPR024213">
    <property type="entry name" value="DUF3822"/>
</dbReference>
<proteinExistence type="predicted"/>
<dbReference type="Pfam" id="PF12864">
    <property type="entry name" value="DUF3822"/>
    <property type="match status" value="1"/>
</dbReference>
<accession>A0A1G6XIQ0</accession>
<dbReference type="AlphaFoldDB" id="A0A1G6XIQ0"/>
<dbReference type="EMBL" id="FNAN01000002">
    <property type="protein sequence ID" value="SDD77673.1"/>
    <property type="molecule type" value="Genomic_DNA"/>
</dbReference>
<dbReference type="STRING" id="659014.SAMN04487996_102168"/>
<keyword evidence="2" id="KW-1185">Reference proteome</keyword>
<evidence type="ECO:0000313" key="2">
    <source>
        <dbReference type="Proteomes" id="UP000198748"/>
    </source>
</evidence>
<reference evidence="2" key="1">
    <citation type="submission" date="2016-10" db="EMBL/GenBank/DDBJ databases">
        <authorList>
            <person name="Varghese N."/>
            <person name="Submissions S."/>
        </authorList>
    </citation>
    <scope>NUCLEOTIDE SEQUENCE [LARGE SCALE GENOMIC DNA]</scope>
    <source>
        <strain evidence="2">DSM 25329</strain>
    </source>
</reference>
<evidence type="ECO:0008006" key="3">
    <source>
        <dbReference type="Google" id="ProtNLM"/>
    </source>
</evidence>
<dbReference type="Gene3D" id="3.30.420.250">
    <property type="match status" value="1"/>
</dbReference>